<protein>
    <recommendedName>
        <fullName evidence="2">RNA helicase</fullName>
        <ecNumber evidence="2">3.6.4.13</ecNumber>
    </recommendedName>
</protein>
<evidence type="ECO:0000259" key="10">
    <source>
        <dbReference type="PROSITE" id="PS51194"/>
    </source>
</evidence>
<dbReference type="InterPro" id="IPR056371">
    <property type="entry name" value="DHX37-like_C"/>
</dbReference>
<feature type="region of interest" description="Disordered" evidence="8">
    <location>
        <begin position="263"/>
        <end position="287"/>
    </location>
</feature>
<dbReference type="Pfam" id="PF00271">
    <property type="entry name" value="Helicase_C"/>
    <property type="match status" value="1"/>
</dbReference>
<dbReference type="PROSITE" id="PS00690">
    <property type="entry name" value="DEAH_ATP_HELICASE"/>
    <property type="match status" value="1"/>
</dbReference>
<dbReference type="FunCoup" id="A0A0L0HM38">
    <property type="interactions" value="800"/>
</dbReference>
<dbReference type="SMART" id="SM00487">
    <property type="entry name" value="DEXDc"/>
    <property type="match status" value="1"/>
</dbReference>
<dbReference type="InterPro" id="IPR027417">
    <property type="entry name" value="P-loop_NTPase"/>
</dbReference>
<feature type="region of interest" description="Disordered" evidence="8">
    <location>
        <begin position="301"/>
        <end position="358"/>
    </location>
</feature>
<dbReference type="InterPro" id="IPR001650">
    <property type="entry name" value="Helicase_C-like"/>
</dbReference>
<evidence type="ECO:0000256" key="7">
    <source>
        <dbReference type="ARBA" id="ARBA00047984"/>
    </source>
</evidence>
<evidence type="ECO:0000256" key="3">
    <source>
        <dbReference type="ARBA" id="ARBA00022741"/>
    </source>
</evidence>
<keyword evidence="6" id="KW-0067">ATP-binding</keyword>
<dbReference type="Proteomes" id="UP000053201">
    <property type="component" value="Unassembled WGS sequence"/>
</dbReference>
<feature type="region of interest" description="Disordered" evidence="8">
    <location>
        <begin position="723"/>
        <end position="760"/>
    </location>
</feature>
<dbReference type="Pfam" id="PF23362">
    <property type="entry name" value="DHX37_C"/>
    <property type="match status" value="1"/>
</dbReference>
<feature type="compositionally biased region" description="Low complexity" evidence="8">
    <location>
        <begin position="50"/>
        <end position="64"/>
    </location>
</feature>
<feature type="compositionally biased region" description="Basic residues" evidence="8">
    <location>
        <begin position="318"/>
        <end position="329"/>
    </location>
</feature>
<comment type="catalytic activity">
    <reaction evidence="7">
        <text>ATP + H2O = ADP + phosphate + H(+)</text>
        <dbReference type="Rhea" id="RHEA:13065"/>
        <dbReference type="ChEBI" id="CHEBI:15377"/>
        <dbReference type="ChEBI" id="CHEBI:15378"/>
        <dbReference type="ChEBI" id="CHEBI:30616"/>
        <dbReference type="ChEBI" id="CHEBI:43474"/>
        <dbReference type="ChEBI" id="CHEBI:456216"/>
        <dbReference type="EC" id="3.6.4.13"/>
    </reaction>
</comment>
<dbReference type="GeneID" id="27686186"/>
<dbReference type="InterPro" id="IPR048333">
    <property type="entry name" value="HA2_WH"/>
</dbReference>
<evidence type="ECO:0000313" key="12">
    <source>
        <dbReference type="Proteomes" id="UP000053201"/>
    </source>
</evidence>
<dbReference type="GO" id="GO:1990904">
    <property type="term" value="C:ribonucleoprotein complex"/>
    <property type="evidence" value="ECO:0007669"/>
    <property type="project" value="UniProtKB-ARBA"/>
</dbReference>
<keyword evidence="5" id="KW-0347">Helicase</keyword>
<dbReference type="Pfam" id="PF04408">
    <property type="entry name" value="WHD_HA2"/>
    <property type="match status" value="1"/>
</dbReference>
<dbReference type="InterPro" id="IPR007502">
    <property type="entry name" value="Helicase-assoc_dom"/>
</dbReference>
<reference evidence="11 12" key="1">
    <citation type="submission" date="2009-08" db="EMBL/GenBank/DDBJ databases">
        <title>The Genome Sequence of Spizellomyces punctatus strain DAOM BR117.</title>
        <authorList>
            <consortium name="The Broad Institute Genome Sequencing Platform"/>
            <person name="Russ C."/>
            <person name="Cuomo C."/>
            <person name="Shea T."/>
            <person name="Young S.K."/>
            <person name="Zeng Q."/>
            <person name="Koehrsen M."/>
            <person name="Haas B."/>
            <person name="Borodovsky M."/>
            <person name="Guigo R."/>
            <person name="Alvarado L."/>
            <person name="Berlin A."/>
            <person name="Bochicchio J."/>
            <person name="Borenstein D."/>
            <person name="Chapman S."/>
            <person name="Chen Z."/>
            <person name="Engels R."/>
            <person name="Freedman E."/>
            <person name="Gellesch M."/>
            <person name="Goldberg J."/>
            <person name="Griggs A."/>
            <person name="Gujja S."/>
            <person name="Heiman D."/>
            <person name="Hepburn T."/>
            <person name="Howarth C."/>
            <person name="Jen D."/>
            <person name="Larson L."/>
            <person name="Lewis B."/>
            <person name="Mehta T."/>
            <person name="Park D."/>
            <person name="Pearson M."/>
            <person name="Roberts A."/>
            <person name="Saif S."/>
            <person name="Shenoy N."/>
            <person name="Sisk P."/>
            <person name="Stolte C."/>
            <person name="Sykes S."/>
            <person name="Thomson T."/>
            <person name="Walk T."/>
            <person name="White J."/>
            <person name="Yandava C."/>
            <person name="Burger G."/>
            <person name="Gray M.W."/>
            <person name="Holland P.W.H."/>
            <person name="King N."/>
            <person name="Lang F.B.F."/>
            <person name="Roger A.J."/>
            <person name="Ruiz-Trillo I."/>
            <person name="Lander E."/>
            <person name="Nusbaum C."/>
        </authorList>
    </citation>
    <scope>NUCLEOTIDE SEQUENCE [LARGE SCALE GENOMIC DNA]</scope>
    <source>
        <strain evidence="11 12">DAOM BR117</strain>
    </source>
</reference>
<dbReference type="STRING" id="645134.A0A0L0HM38"/>
<sequence>MGKQRPRYNERARASSHLAKTAKPHPHARDGGLKKKRKSATEPAAISEASSVTLITETSTSSITNEDNVEYSASKTDVPIVLVPGEKGPSGEEDKKTLDLSLLEEEPTGKLTSKKRKRLEKFIEKQLKKEERVKLLQKLSEQSFSSELLRSSKALGQNKLTAREKLRQALLEERAGISRSDLGVRLLVEKDFDDEADAALDGVAADVVDSKKDTVLAVNDKASHGQTSAVDVPLAREQPEPLGIVSRAFGKVPPAPASVEVFEEYGGATKKDEENPSAGFGAALKSSQSTAVLSFGAALKRKAPEDGVEGEQPELTIPKRKKKKQKKKAVPVNKEPHGSDSEGEEVNHTEEEGAGGAKKDIWAADVVVGEHLNSTKLNGSTQKQPISATTSNTPKTTSKQQEAPNTSSKPIFHVPVDRPESVQLTRISLPVVMEEQPIMEAILNHDVTILCGETGSGKTTQVPQFLYEAGFGDPTHPQFPGMVGVTQPRRVAAVSMARRVADEMALKNGEVAYQIRYDKGSTGRNTRIKFMTDGILLRELSVAAGGETQSKKKAADGPADLLLSKYSCIIIDEAHERTVGTDVLIGWLTRIAALRNSGKVAGVKPLKLVIMSATLRVEDFTMNQTLFAANDKPPVVKVDGRQHKVVIHYNKRTPELDYVTEAFKKVSKIHNQLPQGGILVFLTGQQEIQVLVRKLRKAFPLHKPKEVERNRLEETFAEKGTKGNANMFDEADGDVDMETGPDDYNEGESDVENMDEDDEEEEVEILGGLSDDENEPEPLITPRKFGEQAAPLHVLPLYSLLPTAAQMRVFEAPPAGSRLVVIATNVAETSLTIPGIKYVVDCGKVKERRYDANSGVQTYQICWTSRASADQRAGRAGRVGPGHCYRLFSSAVFNDYFEQFSQPEILRVPIEGVVLQMKSMGINNVVGFPFPTPPGKENLKAAEKLLLHLGAVDTDSNILKITELGKLMAKFPVSPRFAKMIIVAASQTENILPYVIAIVSGLSVGDPFIRDEDIVGKEQEESDEDDDDAEEEKERRSKKRSAFWKTMATFSGNPPTSDALRLLTAIGAHTAEYSRSTSLAEKFCEKHFLRPKAMDEMRKLRGQLTNLVKMALGDNGRYPSVRDLCVDPRLPPPNPRQAAAIRQVLLSGFADRVARLDDEASKGWGGKKCVPVYRTMWGGKNEVCQIHPSSCLHRERPAPRYVIYDELIGKEEKISADNAGVISMRANANVTAPDGTSIKKHWLKGVSSIEDIWISVVAPRHLCRMGKVMEQPEPRYDGAMDKIVGYCIPNFGPKMWDLPPREMELPRLEDRCKWFARSLMEGKVVLMEQKGKSKRKGKRMNGGQETREVFAKLAPFVTTKTVTITKSWGKSQTKVGNLVDTMVTAGIDSKAKLISQWRQNRTFLLTQYLAFIPDDFHACLSQNWPPAVLYNRDEDDAASDAIRIGELLRGVEEICAVARGRRDERDFGRAESESEGDSDF</sequence>
<feature type="compositionally biased region" description="Polar residues" evidence="8">
    <location>
        <begin position="373"/>
        <end position="409"/>
    </location>
</feature>
<dbReference type="InterPro" id="IPR011545">
    <property type="entry name" value="DEAD/DEAH_box_helicase_dom"/>
</dbReference>
<dbReference type="InParanoid" id="A0A0L0HM38"/>
<dbReference type="eggNOG" id="KOG0926">
    <property type="taxonomic scope" value="Eukaryota"/>
</dbReference>
<dbReference type="InterPro" id="IPR002464">
    <property type="entry name" value="DNA/RNA_helicase_DEAH_CS"/>
</dbReference>
<dbReference type="Pfam" id="PF00270">
    <property type="entry name" value="DEAD"/>
    <property type="match status" value="1"/>
</dbReference>
<name>A0A0L0HM38_SPIPD</name>
<proteinExistence type="inferred from homology"/>
<dbReference type="GO" id="GO:0005730">
    <property type="term" value="C:nucleolus"/>
    <property type="evidence" value="ECO:0007669"/>
    <property type="project" value="TreeGrafter"/>
</dbReference>
<dbReference type="OrthoDB" id="10253254at2759"/>
<keyword evidence="3" id="KW-0547">Nucleotide-binding</keyword>
<organism evidence="11 12">
    <name type="scientific">Spizellomyces punctatus (strain DAOM BR117)</name>
    <dbReference type="NCBI Taxonomy" id="645134"/>
    <lineage>
        <taxon>Eukaryota</taxon>
        <taxon>Fungi</taxon>
        <taxon>Fungi incertae sedis</taxon>
        <taxon>Chytridiomycota</taxon>
        <taxon>Chytridiomycota incertae sedis</taxon>
        <taxon>Chytridiomycetes</taxon>
        <taxon>Spizellomycetales</taxon>
        <taxon>Spizellomycetaceae</taxon>
        <taxon>Spizellomyces</taxon>
    </lineage>
</organism>
<dbReference type="InterPro" id="IPR011709">
    <property type="entry name" value="DEAD-box_helicase_OB_fold"/>
</dbReference>
<feature type="compositionally biased region" description="Basic and acidic residues" evidence="8">
    <location>
        <begin position="334"/>
        <end position="358"/>
    </location>
</feature>
<dbReference type="GO" id="GO:0003724">
    <property type="term" value="F:RNA helicase activity"/>
    <property type="evidence" value="ECO:0007669"/>
    <property type="project" value="UniProtKB-EC"/>
</dbReference>
<dbReference type="PROSITE" id="PS51194">
    <property type="entry name" value="HELICASE_CTER"/>
    <property type="match status" value="1"/>
</dbReference>
<feature type="domain" description="Helicase C-terminal" evidence="10">
    <location>
        <begin position="755"/>
        <end position="921"/>
    </location>
</feature>
<evidence type="ECO:0000256" key="6">
    <source>
        <dbReference type="ARBA" id="ARBA00022840"/>
    </source>
</evidence>
<dbReference type="InterPro" id="IPR014001">
    <property type="entry name" value="Helicase_ATP-bd"/>
</dbReference>
<evidence type="ECO:0000259" key="9">
    <source>
        <dbReference type="PROSITE" id="PS51192"/>
    </source>
</evidence>
<feature type="compositionally biased region" description="Acidic residues" evidence="8">
    <location>
        <begin position="1020"/>
        <end position="1031"/>
    </location>
</feature>
<evidence type="ECO:0000256" key="4">
    <source>
        <dbReference type="ARBA" id="ARBA00022801"/>
    </source>
</evidence>
<dbReference type="EMBL" id="KQ257453">
    <property type="protein sequence ID" value="KND02118.1"/>
    <property type="molecule type" value="Genomic_DNA"/>
</dbReference>
<dbReference type="RefSeq" id="XP_016610157.1">
    <property type="nucleotide sequence ID" value="XM_016750896.1"/>
</dbReference>
<evidence type="ECO:0000313" key="11">
    <source>
        <dbReference type="EMBL" id="KND02118.1"/>
    </source>
</evidence>
<evidence type="ECO:0000256" key="2">
    <source>
        <dbReference type="ARBA" id="ARBA00012552"/>
    </source>
</evidence>
<keyword evidence="12" id="KW-1185">Reference proteome</keyword>
<feature type="domain" description="Helicase ATP-binding" evidence="9">
    <location>
        <begin position="439"/>
        <end position="633"/>
    </location>
</feature>
<dbReference type="CDD" id="cd17982">
    <property type="entry name" value="DEXHc_DHX37"/>
    <property type="match status" value="1"/>
</dbReference>
<dbReference type="Pfam" id="PF21010">
    <property type="entry name" value="HA2_C"/>
    <property type="match status" value="1"/>
</dbReference>
<feature type="region of interest" description="Disordered" evidence="8">
    <location>
        <begin position="1013"/>
        <end position="1038"/>
    </location>
</feature>
<feature type="region of interest" description="Disordered" evidence="8">
    <location>
        <begin position="1"/>
        <end position="97"/>
    </location>
</feature>
<gene>
    <name evidence="11" type="ORF">SPPG_02613</name>
</gene>
<dbReference type="EC" id="3.6.4.13" evidence="2"/>
<dbReference type="SUPFAM" id="SSF52540">
    <property type="entry name" value="P-loop containing nucleoside triphosphate hydrolases"/>
    <property type="match status" value="1"/>
</dbReference>
<comment type="similarity">
    <text evidence="1">Belongs to the DEAD box helicase family. DEAH subfamily.</text>
</comment>
<accession>A0A0L0HM38</accession>
<dbReference type="SMART" id="SM00847">
    <property type="entry name" value="HA2"/>
    <property type="match status" value="1"/>
</dbReference>
<evidence type="ECO:0000256" key="1">
    <source>
        <dbReference type="ARBA" id="ARBA00008792"/>
    </source>
</evidence>
<dbReference type="Gene3D" id="3.40.50.300">
    <property type="entry name" value="P-loop containing nucleotide triphosphate hydrolases"/>
    <property type="match status" value="2"/>
</dbReference>
<evidence type="ECO:0000256" key="5">
    <source>
        <dbReference type="ARBA" id="ARBA00022806"/>
    </source>
</evidence>
<dbReference type="GO" id="GO:0000462">
    <property type="term" value="P:maturation of SSU-rRNA from tricistronic rRNA transcript (SSU-rRNA, 5.8S rRNA, LSU-rRNA)"/>
    <property type="evidence" value="ECO:0007669"/>
    <property type="project" value="TreeGrafter"/>
</dbReference>
<feature type="compositionally biased region" description="Acidic residues" evidence="8">
    <location>
        <begin position="729"/>
        <end position="760"/>
    </location>
</feature>
<dbReference type="CDD" id="cd18791">
    <property type="entry name" value="SF2_C_RHA"/>
    <property type="match status" value="1"/>
</dbReference>
<dbReference type="PROSITE" id="PS51192">
    <property type="entry name" value="HELICASE_ATP_BIND_1"/>
    <property type="match status" value="1"/>
</dbReference>
<dbReference type="GO" id="GO:0016787">
    <property type="term" value="F:hydrolase activity"/>
    <property type="evidence" value="ECO:0007669"/>
    <property type="project" value="UniProtKB-KW"/>
</dbReference>
<dbReference type="OMA" id="FCYLDDK"/>
<keyword evidence="4" id="KW-0378">Hydrolase</keyword>
<dbReference type="Pfam" id="PF07717">
    <property type="entry name" value="OB_NTP_bind"/>
    <property type="match status" value="1"/>
</dbReference>
<feature type="region of interest" description="Disordered" evidence="8">
    <location>
        <begin position="373"/>
        <end position="413"/>
    </location>
</feature>
<dbReference type="Gene3D" id="1.20.120.1080">
    <property type="match status" value="1"/>
</dbReference>
<evidence type="ECO:0000256" key="8">
    <source>
        <dbReference type="SAM" id="MobiDB-lite"/>
    </source>
</evidence>
<dbReference type="GO" id="GO:0005524">
    <property type="term" value="F:ATP binding"/>
    <property type="evidence" value="ECO:0007669"/>
    <property type="project" value="UniProtKB-KW"/>
</dbReference>
<dbReference type="GO" id="GO:0003723">
    <property type="term" value="F:RNA binding"/>
    <property type="evidence" value="ECO:0007669"/>
    <property type="project" value="TreeGrafter"/>
</dbReference>
<dbReference type="SMART" id="SM00490">
    <property type="entry name" value="HELICc"/>
    <property type="match status" value="1"/>
</dbReference>
<dbReference type="PANTHER" id="PTHR18934">
    <property type="entry name" value="ATP-DEPENDENT RNA HELICASE"/>
    <property type="match status" value="1"/>
</dbReference>
<dbReference type="VEuPathDB" id="FungiDB:SPPG_02613"/>
<dbReference type="PANTHER" id="PTHR18934:SF99">
    <property type="entry name" value="ATP-DEPENDENT RNA HELICASE DHX37-RELATED"/>
    <property type="match status" value="1"/>
</dbReference>
<dbReference type="FunFam" id="3.40.50.300:FF:000637">
    <property type="entry name" value="ATP-dependent RNA helicase DHX37/DHR1"/>
    <property type="match status" value="1"/>
</dbReference>